<keyword evidence="2" id="KW-1185">Reference proteome</keyword>
<evidence type="ECO:0000313" key="1">
    <source>
        <dbReference type="EMBL" id="VUZ43506.1"/>
    </source>
</evidence>
<protein>
    <submittedName>
        <fullName evidence="1">Uncharacterized protein</fullName>
    </submittedName>
</protein>
<reference evidence="1 2" key="1">
    <citation type="submission" date="2019-07" db="EMBL/GenBank/DDBJ databases">
        <authorList>
            <person name="Jastrzebski P J."/>
            <person name="Paukszto L."/>
            <person name="Jastrzebski P J."/>
        </authorList>
    </citation>
    <scope>NUCLEOTIDE SEQUENCE [LARGE SCALE GENOMIC DNA]</scope>
    <source>
        <strain evidence="1 2">WMS-il1</strain>
    </source>
</reference>
<dbReference type="EMBL" id="CABIJS010000111">
    <property type="protein sequence ID" value="VUZ43506.1"/>
    <property type="molecule type" value="Genomic_DNA"/>
</dbReference>
<evidence type="ECO:0000313" key="2">
    <source>
        <dbReference type="Proteomes" id="UP000321570"/>
    </source>
</evidence>
<feature type="non-terminal residue" evidence="1">
    <location>
        <position position="1"/>
    </location>
</feature>
<dbReference type="AlphaFoldDB" id="A0A564Y8J5"/>
<sequence length="88" mass="9659">IGRIKPAYLDKRVTENPSPVFHPNLPVKEPEIPISVTRSGRNIPSVSSPTSYGLPKSKIFVLNRTVTLGPIHSQKFVSPLRTSRLGEG</sequence>
<proteinExistence type="predicted"/>
<accession>A0A564Y8J5</accession>
<organism evidence="1 2">
    <name type="scientific">Hymenolepis diminuta</name>
    <name type="common">Rat tapeworm</name>
    <dbReference type="NCBI Taxonomy" id="6216"/>
    <lineage>
        <taxon>Eukaryota</taxon>
        <taxon>Metazoa</taxon>
        <taxon>Spiralia</taxon>
        <taxon>Lophotrochozoa</taxon>
        <taxon>Platyhelminthes</taxon>
        <taxon>Cestoda</taxon>
        <taxon>Eucestoda</taxon>
        <taxon>Cyclophyllidea</taxon>
        <taxon>Hymenolepididae</taxon>
        <taxon>Hymenolepis</taxon>
    </lineage>
</organism>
<dbReference type="Proteomes" id="UP000321570">
    <property type="component" value="Unassembled WGS sequence"/>
</dbReference>
<gene>
    <name evidence="1" type="ORF">WMSIL1_LOCUS3867</name>
</gene>
<name>A0A564Y8J5_HYMDI</name>